<dbReference type="AlphaFoldDB" id="A0A3A4A8R4"/>
<keyword evidence="1" id="KW-0723">Serine/threonine-protein kinase</keyword>
<dbReference type="Proteomes" id="UP000265768">
    <property type="component" value="Unassembled WGS sequence"/>
</dbReference>
<keyword evidence="4" id="KW-0808">Transferase</keyword>
<dbReference type="SUPFAM" id="SSF55874">
    <property type="entry name" value="ATPase domain of HSP90 chaperone/DNA topoisomerase II/histidine kinase"/>
    <property type="match status" value="1"/>
</dbReference>
<dbReference type="InterPro" id="IPR047718">
    <property type="entry name" value="RsbA-like_anti_sig"/>
</dbReference>
<dbReference type="Pfam" id="PF13581">
    <property type="entry name" value="HATPase_c_2"/>
    <property type="match status" value="1"/>
</dbReference>
<sequence>MSDPGTGLIHQALFYDRDEEFLAATAGFCLDGLKAGDTVLAVTTAANIGLLRDHLGAAAGEVEFVDARDWYEAPGRTLAAYGRYVDEHEADGRLVRIIGEPVWHGRDGLEEAEWTRYESVINAAFAGSAAWIICPYDERALPAHVVANARRTHPELLAGGETLESAKYEDPYAFVCEGDGLPLPPPPDGAGESLLELRLPDCDLAEVRRRAGDHTRALGLPPDRVQRLVTALNELATNVLRHGGGQGRVLIWPEGGRIVCDVSDRGRLLTPFPGYIPPDPAAPNGHGLWVVRQLCDLLQVRATPEGSRFRIHLARA</sequence>
<proteinExistence type="predicted"/>
<organism evidence="4 5">
    <name type="scientific">Bailinhaonella thermotolerans</name>
    <dbReference type="NCBI Taxonomy" id="1070861"/>
    <lineage>
        <taxon>Bacteria</taxon>
        <taxon>Bacillati</taxon>
        <taxon>Actinomycetota</taxon>
        <taxon>Actinomycetes</taxon>
        <taxon>Streptosporangiales</taxon>
        <taxon>Streptosporangiaceae</taxon>
        <taxon>Bailinhaonella</taxon>
    </lineage>
</organism>
<keyword evidence="5" id="KW-1185">Reference proteome</keyword>
<feature type="domain" description="MEDS" evidence="3">
    <location>
        <begin position="10"/>
        <end position="154"/>
    </location>
</feature>
<dbReference type="EMBL" id="QZEY01000015">
    <property type="protein sequence ID" value="RJL24471.1"/>
    <property type="molecule type" value="Genomic_DNA"/>
</dbReference>
<dbReference type="NCBIfam" id="NF041045">
    <property type="entry name" value="RsbA_anti_sig"/>
    <property type="match status" value="1"/>
</dbReference>
<feature type="domain" description="Histidine kinase/HSP90-like ATPase" evidence="2">
    <location>
        <begin position="203"/>
        <end position="309"/>
    </location>
</feature>
<dbReference type="PANTHER" id="PTHR35526">
    <property type="entry name" value="ANTI-SIGMA-F FACTOR RSBW-RELATED"/>
    <property type="match status" value="1"/>
</dbReference>
<dbReference type="RefSeq" id="WP_119929847.1">
    <property type="nucleotide sequence ID" value="NZ_QZEY01000015.1"/>
</dbReference>
<dbReference type="Pfam" id="PF14417">
    <property type="entry name" value="MEDS"/>
    <property type="match status" value="1"/>
</dbReference>
<dbReference type="InterPro" id="IPR003594">
    <property type="entry name" value="HATPase_dom"/>
</dbReference>
<dbReference type="CDD" id="cd16936">
    <property type="entry name" value="HATPase_RsbW-like"/>
    <property type="match status" value="1"/>
</dbReference>
<dbReference type="Gene3D" id="3.30.565.10">
    <property type="entry name" value="Histidine kinase-like ATPase, C-terminal domain"/>
    <property type="match status" value="1"/>
</dbReference>
<dbReference type="InterPro" id="IPR036890">
    <property type="entry name" value="HATPase_C_sf"/>
</dbReference>
<evidence type="ECO:0000313" key="4">
    <source>
        <dbReference type="EMBL" id="RJL24471.1"/>
    </source>
</evidence>
<reference evidence="4 5" key="1">
    <citation type="submission" date="2018-09" db="EMBL/GenBank/DDBJ databases">
        <title>YIM 75507 draft genome.</title>
        <authorList>
            <person name="Tang S."/>
            <person name="Feng Y."/>
        </authorList>
    </citation>
    <scope>NUCLEOTIDE SEQUENCE [LARGE SCALE GENOMIC DNA]</scope>
    <source>
        <strain evidence="4 5">YIM 75507</strain>
    </source>
</reference>
<name>A0A3A4A8R4_9ACTN</name>
<dbReference type="GO" id="GO:0004674">
    <property type="term" value="F:protein serine/threonine kinase activity"/>
    <property type="evidence" value="ECO:0007669"/>
    <property type="project" value="UniProtKB-KW"/>
</dbReference>
<gene>
    <name evidence="4" type="ORF">D5H75_29565</name>
</gene>
<dbReference type="InterPro" id="IPR025847">
    <property type="entry name" value="MEDS_domain"/>
</dbReference>
<evidence type="ECO:0000259" key="2">
    <source>
        <dbReference type="Pfam" id="PF13581"/>
    </source>
</evidence>
<evidence type="ECO:0000313" key="5">
    <source>
        <dbReference type="Proteomes" id="UP000265768"/>
    </source>
</evidence>
<dbReference type="InterPro" id="IPR050267">
    <property type="entry name" value="Anti-sigma-factor_SerPK"/>
</dbReference>
<dbReference type="PANTHER" id="PTHR35526:SF3">
    <property type="entry name" value="ANTI-SIGMA-F FACTOR RSBW"/>
    <property type="match status" value="1"/>
</dbReference>
<dbReference type="OrthoDB" id="3748385at2"/>
<evidence type="ECO:0000259" key="3">
    <source>
        <dbReference type="Pfam" id="PF14417"/>
    </source>
</evidence>
<evidence type="ECO:0000256" key="1">
    <source>
        <dbReference type="ARBA" id="ARBA00022527"/>
    </source>
</evidence>
<accession>A0A3A4A8R4</accession>
<comment type="caution">
    <text evidence="4">The sequence shown here is derived from an EMBL/GenBank/DDBJ whole genome shotgun (WGS) entry which is preliminary data.</text>
</comment>
<keyword evidence="4" id="KW-0418">Kinase</keyword>
<protein>
    <submittedName>
        <fullName evidence="4">Sensor histidine kinase</fullName>
    </submittedName>
</protein>